<dbReference type="AlphaFoldDB" id="A0A2N7UI30"/>
<dbReference type="EMBL" id="PNRG01000021">
    <property type="protein sequence ID" value="PMR80084.1"/>
    <property type="molecule type" value="Genomic_DNA"/>
</dbReference>
<name>A0A2N7UI30_9GAMM</name>
<sequence>MKNKRNPSVLIIGAGATGILSAIRLRESGITDITIIEKADRVGGTWRDNTYPGVACDIPSHHYCFSFEPIPWKHQCAVGEELQDYMEYVGHKYGVTEAVRFNEIVTSCVYDDLGKWTVKTDKGAVFVVDFVIAATGLLHHPKYPEIEGRDEFAGASWHTARWNHDVDLSGKRIGVIGTGSTSHQVVPELVKAGHDVSVFQRTPQWVFPFPNVKFPEWLRKRWQKKPERMKFWKQCYKTFIEQFIIKATVGAPVQGALMKALVKAHLRFAVRDKTLRRKLTPDYGVGCKRLVVNTTFYSAIQKPNAHLLTEGISRIEPKGVRTTDGKLHELDVLVFSTGFHNFNFMRPMEVVGRNGHTIEDSWGAGRFRTSRAILMEHFPNYFLMLGPGSPIGNNSVIGIAEEQVEYVLKLIDLWRDKRADEIEPTPEAVQSFTHYIKDGLEGSVWVAGCDSWYLDADGVPAVFPYPWHDFVKSMASVNTHELTMRRLEASEVAHAV</sequence>
<evidence type="ECO:0000313" key="1">
    <source>
        <dbReference type="EMBL" id="PMR80084.1"/>
    </source>
</evidence>
<dbReference type="Gene3D" id="3.50.50.60">
    <property type="entry name" value="FAD/NAD(P)-binding domain"/>
    <property type="match status" value="2"/>
</dbReference>
<proteinExistence type="predicted"/>
<organism evidence="1 2">
    <name type="scientific">Halomonas urumqiensis</name>
    <dbReference type="NCBI Taxonomy" id="1684789"/>
    <lineage>
        <taxon>Bacteria</taxon>
        <taxon>Pseudomonadati</taxon>
        <taxon>Pseudomonadota</taxon>
        <taxon>Gammaproteobacteria</taxon>
        <taxon>Oceanospirillales</taxon>
        <taxon>Halomonadaceae</taxon>
        <taxon>Halomonas</taxon>
    </lineage>
</organism>
<gene>
    <name evidence="1" type="ORF">C1H70_09705</name>
</gene>
<protein>
    <submittedName>
        <fullName evidence="1">Monooxygenase</fullName>
    </submittedName>
</protein>
<keyword evidence="2" id="KW-1185">Reference proteome</keyword>
<dbReference type="RefSeq" id="WP_102588144.1">
    <property type="nucleotide sequence ID" value="NZ_BNAE01000008.1"/>
</dbReference>
<keyword evidence="1" id="KW-0560">Oxidoreductase</keyword>
<comment type="caution">
    <text evidence="1">The sequence shown here is derived from an EMBL/GenBank/DDBJ whole genome shotgun (WGS) entry which is preliminary data.</text>
</comment>
<reference evidence="1 2" key="1">
    <citation type="submission" date="2018-01" db="EMBL/GenBank/DDBJ databases">
        <title>Halomonas endophytica sp. nov., isolated from storage liquid in the stems of Populus euphratica.</title>
        <authorList>
            <person name="Chen C."/>
        </authorList>
    </citation>
    <scope>NUCLEOTIDE SEQUENCE [LARGE SCALE GENOMIC DNA]</scope>
    <source>
        <strain evidence="1 2">BZ-SZ-XJ27</strain>
    </source>
</reference>
<keyword evidence="1" id="KW-0503">Monooxygenase</keyword>
<dbReference type="PANTHER" id="PTHR42877:SF4">
    <property type="entry name" value="FAD_NAD(P)-BINDING DOMAIN-CONTAINING PROTEIN-RELATED"/>
    <property type="match status" value="1"/>
</dbReference>
<evidence type="ECO:0000313" key="2">
    <source>
        <dbReference type="Proteomes" id="UP000235547"/>
    </source>
</evidence>
<dbReference type="Pfam" id="PF13738">
    <property type="entry name" value="Pyr_redox_3"/>
    <property type="match status" value="1"/>
</dbReference>
<dbReference type="SUPFAM" id="SSF51905">
    <property type="entry name" value="FAD/NAD(P)-binding domain"/>
    <property type="match status" value="1"/>
</dbReference>
<dbReference type="GO" id="GO:0004497">
    <property type="term" value="F:monooxygenase activity"/>
    <property type="evidence" value="ECO:0007669"/>
    <property type="project" value="UniProtKB-KW"/>
</dbReference>
<dbReference type="PANTHER" id="PTHR42877">
    <property type="entry name" value="L-ORNITHINE N(5)-MONOOXYGENASE-RELATED"/>
    <property type="match status" value="1"/>
</dbReference>
<dbReference type="InterPro" id="IPR036188">
    <property type="entry name" value="FAD/NAD-bd_sf"/>
</dbReference>
<dbReference type="Proteomes" id="UP000235547">
    <property type="component" value="Unassembled WGS sequence"/>
</dbReference>
<dbReference type="InterPro" id="IPR051209">
    <property type="entry name" value="FAD-bind_Monooxygenase_sf"/>
</dbReference>
<dbReference type="PRINTS" id="PR00469">
    <property type="entry name" value="PNDRDTASEII"/>
</dbReference>
<accession>A0A2N7UI30</accession>
<dbReference type="OrthoDB" id="9766402at2"/>